<dbReference type="RefSeq" id="WP_160334644.1">
    <property type="nucleotide sequence ID" value="NZ_WSRP01000007.1"/>
</dbReference>
<keyword evidence="2" id="KW-0472">Membrane</keyword>
<evidence type="ECO:0000313" key="4">
    <source>
        <dbReference type="Proteomes" id="UP000472580"/>
    </source>
</evidence>
<organism evidence="3 4">
    <name type="scientific">Parasutterella muris</name>
    <dbReference type="NCBI Taxonomy" id="2565572"/>
    <lineage>
        <taxon>Bacteria</taxon>
        <taxon>Pseudomonadati</taxon>
        <taxon>Pseudomonadota</taxon>
        <taxon>Betaproteobacteria</taxon>
        <taxon>Burkholderiales</taxon>
        <taxon>Sutterellaceae</taxon>
        <taxon>Parasutterella</taxon>
    </lineage>
</organism>
<sequence length="278" mass="30570">MIFAWYRYCFKKYFSGGGRASRKEYWSFTLINAAIFILFWLISRVVDAPADPAAVGQADALPEDPVLSILFGTLYLIFILAILIPSFAVTMRRLHDRNHSALWILAQFIPVLNLVVLIMLLLPSSPRPNAYGLRAPRTPDDIVPNIAQNIYGPYGQVVYTSDSNNPYEPTRQTTSQGTPMAQQNSGEVQTNSANHRPMKADESGIVSLLKGLSGAKAQAKSPEAAHETVLDEIMKEDLPNADTQAGIAIEPAADKSNHRPMTPQQSDLVGFLNQISKG</sequence>
<keyword evidence="4" id="KW-1185">Reference proteome</keyword>
<dbReference type="GO" id="GO:0005886">
    <property type="term" value="C:plasma membrane"/>
    <property type="evidence" value="ECO:0007669"/>
    <property type="project" value="TreeGrafter"/>
</dbReference>
<evidence type="ECO:0000256" key="1">
    <source>
        <dbReference type="SAM" id="MobiDB-lite"/>
    </source>
</evidence>
<dbReference type="Pfam" id="PF05656">
    <property type="entry name" value="DUF805"/>
    <property type="match status" value="1"/>
</dbReference>
<dbReference type="PANTHER" id="PTHR34980">
    <property type="entry name" value="INNER MEMBRANE PROTEIN-RELATED-RELATED"/>
    <property type="match status" value="1"/>
</dbReference>
<feature type="transmembrane region" description="Helical" evidence="2">
    <location>
        <begin position="25"/>
        <end position="46"/>
    </location>
</feature>
<dbReference type="InterPro" id="IPR008523">
    <property type="entry name" value="DUF805"/>
</dbReference>
<dbReference type="OrthoDB" id="9812349at2"/>
<name>A0A6L6YHQ0_9BURK</name>
<feature type="region of interest" description="Disordered" evidence="1">
    <location>
        <begin position="253"/>
        <end position="278"/>
    </location>
</feature>
<dbReference type="Proteomes" id="UP000472580">
    <property type="component" value="Unassembled WGS sequence"/>
</dbReference>
<feature type="transmembrane region" description="Helical" evidence="2">
    <location>
        <begin position="101"/>
        <end position="122"/>
    </location>
</feature>
<reference evidence="3 4" key="1">
    <citation type="submission" date="2019-12" db="EMBL/GenBank/DDBJ databases">
        <title>Microbes associate with the intestines of laboratory mice.</title>
        <authorList>
            <person name="Navarre W."/>
            <person name="Wong E."/>
        </authorList>
    </citation>
    <scope>NUCLEOTIDE SEQUENCE [LARGE SCALE GENOMIC DNA]</scope>
    <source>
        <strain evidence="3 4">NM82_D38</strain>
    </source>
</reference>
<gene>
    <name evidence="3" type="ORF">E5987_03180</name>
</gene>
<dbReference type="EMBL" id="WSRP01000007">
    <property type="protein sequence ID" value="MVX56208.1"/>
    <property type="molecule type" value="Genomic_DNA"/>
</dbReference>
<proteinExistence type="predicted"/>
<keyword evidence="2" id="KW-0812">Transmembrane</keyword>
<feature type="transmembrane region" description="Helical" evidence="2">
    <location>
        <begin position="66"/>
        <end position="89"/>
    </location>
</feature>
<dbReference type="AlphaFoldDB" id="A0A6L6YHQ0"/>
<evidence type="ECO:0000256" key="2">
    <source>
        <dbReference type="SAM" id="Phobius"/>
    </source>
</evidence>
<feature type="compositionally biased region" description="Polar residues" evidence="1">
    <location>
        <begin position="262"/>
        <end position="278"/>
    </location>
</feature>
<accession>A0A6L6YHQ0</accession>
<feature type="region of interest" description="Disordered" evidence="1">
    <location>
        <begin position="164"/>
        <end position="185"/>
    </location>
</feature>
<dbReference type="PANTHER" id="PTHR34980:SF2">
    <property type="entry name" value="INNER MEMBRANE PROTEIN YHAH-RELATED"/>
    <property type="match status" value="1"/>
</dbReference>
<evidence type="ECO:0000313" key="3">
    <source>
        <dbReference type="EMBL" id="MVX56208.1"/>
    </source>
</evidence>
<keyword evidence="2" id="KW-1133">Transmembrane helix</keyword>
<protein>
    <submittedName>
        <fullName evidence="3">DUF805 domain-containing protein</fullName>
    </submittedName>
</protein>
<comment type="caution">
    <text evidence="3">The sequence shown here is derived from an EMBL/GenBank/DDBJ whole genome shotgun (WGS) entry which is preliminary data.</text>
</comment>